<comment type="caution">
    <text evidence="1">The sequence shown here is derived from an EMBL/GenBank/DDBJ whole genome shotgun (WGS) entry which is preliminary data.</text>
</comment>
<dbReference type="Proteomes" id="UP000469125">
    <property type="component" value="Unassembled WGS sequence"/>
</dbReference>
<accession>A0A6N8FMN6</accession>
<reference evidence="1 2" key="1">
    <citation type="submission" date="2019-11" db="EMBL/GenBank/DDBJ databases">
        <authorList>
            <person name="Li X."/>
        </authorList>
    </citation>
    <scope>NUCLEOTIDE SEQUENCE [LARGE SCALE GENOMIC DNA]</scope>
    <source>
        <strain evidence="1 2">L9</strain>
    </source>
</reference>
<proteinExistence type="predicted"/>
<name>A0A6N8FMN6_9BACI</name>
<protein>
    <submittedName>
        <fullName evidence="1">Uncharacterized protein</fullName>
    </submittedName>
</protein>
<dbReference type="EMBL" id="WOCA01000010">
    <property type="protein sequence ID" value="MUK89277.1"/>
    <property type="molecule type" value="Genomic_DNA"/>
</dbReference>
<evidence type="ECO:0000313" key="2">
    <source>
        <dbReference type="Proteomes" id="UP000469125"/>
    </source>
</evidence>
<dbReference type="AlphaFoldDB" id="A0A6N8FMN6"/>
<organism evidence="1 2">
    <name type="scientific">Ornithinibacillus caprae</name>
    <dbReference type="NCBI Taxonomy" id="2678566"/>
    <lineage>
        <taxon>Bacteria</taxon>
        <taxon>Bacillati</taxon>
        <taxon>Bacillota</taxon>
        <taxon>Bacilli</taxon>
        <taxon>Bacillales</taxon>
        <taxon>Bacillaceae</taxon>
        <taxon>Ornithinibacillus</taxon>
    </lineage>
</organism>
<sequence>MLETSYESLKTNLIKHDLTKSVQQLMLLYLEDSESFIRNILLSEVLFEPITLGVKEKDIQFMNRVFITAFKVIEENSMEEKYNNFVKESTSLINSINIIYQAIKENNELLLKNEFLEIPFKKQVQMYCTFIESQAMYAHRNLKDKMNQKKYLTGLEEVVTEDGKKHSVSDNLEAIIDLFDTLIRLLHYNSKGKIDGQLHNTYSDVSPYLIPSLEMIMHLTSHKQTLDILWEKIKYRDWNFLRYKSQGGNVFYYVPRNDYNFKL</sequence>
<dbReference type="RefSeq" id="WP_196493813.1">
    <property type="nucleotide sequence ID" value="NZ_WOCA01000010.1"/>
</dbReference>
<evidence type="ECO:0000313" key="1">
    <source>
        <dbReference type="EMBL" id="MUK89277.1"/>
    </source>
</evidence>
<gene>
    <name evidence="1" type="ORF">GMD78_12935</name>
</gene>
<keyword evidence="2" id="KW-1185">Reference proteome</keyword>